<comment type="caution">
    <text evidence="2">The sequence shown here is derived from an EMBL/GenBank/DDBJ whole genome shotgun (WGS) entry which is preliminary data.</text>
</comment>
<dbReference type="Proteomes" id="UP000469505">
    <property type="component" value="Unassembled WGS sequence"/>
</dbReference>
<protein>
    <submittedName>
        <fullName evidence="2">YjzC family protein</fullName>
    </submittedName>
</protein>
<dbReference type="Pfam" id="PF14168">
    <property type="entry name" value="YjzC"/>
    <property type="match status" value="1"/>
</dbReference>
<feature type="region of interest" description="Disordered" evidence="1">
    <location>
        <begin position="1"/>
        <end position="37"/>
    </location>
</feature>
<evidence type="ECO:0000313" key="2">
    <source>
        <dbReference type="EMBL" id="MTV88778.1"/>
    </source>
</evidence>
<gene>
    <name evidence="2" type="ORF">GM543_15110</name>
</gene>
<dbReference type="AlphaFoldDB" id="A0A6I3UB17"/>
<name>A0A6I3UB17_STREE</name>
<evidence type="ECO:0000256" key="1">
    <source>
        <dbReference type="SAM" id="MobiDB-lite"/>
    </source>
</evidence>
<dbReference type="EMBL" id="WNHX01001155">
    <property type="protein sequence ID" value="MTV88778.1"/>
    <property type="molecule type" value="Genomic_DNA"/>
</dbReference>
<reference evidence="2 3" key="1">
    <citation type="submission" date="2019-11" db="EMBL/GenBank/DDBJ databases">
        <title>Growth characteristics of pneumococcus vary with the chemical composition of the capsule and with environmental conditions.</title>
        <authorList>
            <person name="Tothpal A."/>
            <person name="Desobry K."/>
            <person name="Joshi S."/>
            <person name="Wyllie A.L."/>
            <person name="Weinberger D.M."/>
        </authorList>
    </citation>
    <scope>NUCLEOTIDE SEQUENCE [LARGE SCALE GENOMIC DNA]</scope>
    <source>
        <strain evidence="3">pnumococcus35B</strain>
    </source>
</reference>
<sequence>VEVGPRGGKVTNGHTATIGKGDRLPPTSAKGNGWKKV</sequence>
<dbReference type="RefSeq" id="WP_162481253.1">
    <property type="nucleotide sequence ID" value="NZ_WNHX01001155.1"/>
</dbReference>
<proteinExistence type="predicted"/>
<accession>A0A6I3UB17</accession>
<organism evidence="2 3">
    <name type="scientific">Streptococcus pneumoniae</name>
    <dbReference type="NCBI Taxonomy" id="1313"/>
    <lineage>
        <taxon>Bacteria</taxon>
        <taxon>Bacillati</taxon>
        <taxon>Bacillota</taxon>
        <taxon>Bacilli</taxon>
        <taxon>Lactobacillales</taxon>
        <taxon>Streptococcaceae</taxon>
        <taxon>Streptococcus</taxon>
    </lineage>
</organism>
<evidence type="ECO:0000313" key="3">
    <source>
        <dbReference type="Proteomes" id="UP000469505"/>
    </source>
</evidence>
<dbReference type="InterPro" id="IPR025549">
    <property type="entry name" value="YjzC"/>
</dbReference>
<feature type="non-terminal residue" evidence="2">
    <location>
        <position position="1"/>
    </location>
</feature>